<dbReference type="InterPro" id="IPR036390">
    <property type="entry name" value="WH_DNA-bd_sf"/>
</dbReference>
<name>A0A212IVC3_9DELT</name>
<dbReference type="GO" id="GO:0003700">
    <property type="term" value="F:DNA-binding transcription factor activity"/>
    <property type="evidence" value="ECO:0007669"/>
    <property type="project" value="InterPro"/>
</dbReference>
<evidence type="ECO:0000256" key="4">
    <source>
        <dbReference type="ARBA" id="ARBA00023125"/>
    </source>
</evidence>
<dbReference type="SUPFAM" id="SSF46785">
    <property type="entry name" value="Winged helix' DNA-binding domain"/>
    <property type="match status" value="1"/>
</dbReference>
<evidence type="ECO:0000313" key="7">
    <source>
        <dbReference type="EMBL" id="SBV91140.1"/>
    </source>
</evidence>
<dbReference type="SMART" id="SM00345">
    <property type="entry name" value="HTH_GNTR"/>
    <property type="match status" value="1"/>
</dbReference>
<keyword evidence="2" id="KW-0663">Pyridoxal phosphate</keyword>
<dbReference type="Gene3D" id="1.10.10.10">
    <property type="entry name" value="Winged helix-like DNA-binding domain superfamily/Winged helix DNA-binding domain"/>
    <property type="match status" value="1"/>
</dbReference>
<dbReference type="GO" id="GO:0030170">
    <property type="term" value="F:pyridoxal phosphate binding"/>
    <property type="evidence" value="ECO:0007669"/>
    <property type="project" value="InterPro"/>
</dbReference>
<keyword evidence="3" id="KW-0805">Transcription regulation</keyword>
<dbReference type="InterPro" id="IPR000524">
    <property type="entry name" value="Tscrpt_reg_HTH_GntR"/>
</dbReference>
<dbReference type="InterPro" id="IPR004839">
    <property type="entry name" value="Aminotransferase_I/II_large"/>
</dbReference>
<dbReference type="PROSITE" id="PS50949">
    <property type="entry name" value="HTH_GNTR"/>
    <property type="match status" value="1"/>
</dbReference>
<dbReference type="Pfam" id="PF00392">
    <property type="entry name" value="GntR"/>
    <property type="match status" value="1"/>
</dbReference>
<dbReference type="CDD" id="cd00609">
    <property type="entry name" value="AAT_like"/>
    <property type="match status" value="1"/>
</dbReference>
<gene>
    <name evidence="7" type="ORF">KL86DPRO_10146</name>
</gene>
<evidence type="ECO:0000256" key="3">
    <source>
        <dbReference type="ARBA" id="ARBA00023015"/>
    </source>
</evidence>
<dbReference type="InterPro" id="IPR036388">
    <property type="entry name" value="WH-like_DNA-bd_sf"/>
</dbReference>
<keyword evidence="5" id="KW-0804">Transcription</keyword>
<dbReference type="GO" id="GO:0003677">
    <property type="term" value="F:DNA binding"/>
    <property type="evidence" value="ECO:0007669"/>
    <property type="project" value="UniProtKB-KW"/>
</dbReference>
<accession>A0A212IVC3</accession>
<protein>
    <submittedName>
        <fullName evidence="7">Putative Uncharacterized HTH-type transcriptional regulator YdeF</fullName>
    </submittedName>
</protein>
<dbReference type="InterPro" id="IPR015421">
    <property type="entry name" value="PyrdxlP-dep_Trfase_major"/>
</dbReference>
<dbReference type="Pfam" id="PF00155">
    <property type="entry name" value="Aminotran_1_2"/>
    <property type="match status" value="1"/>
</dbReference>
<organism evidence="7">
    <name type="scientific">uncultured delta proteobacterium</name>
    <dbReference type="NCBI Taxonomy" id="34034"/>
    <lineage>
        <taxon>Bacteria</taxon>
        <taxon>Deltaproteobacteria</taxon>
        <taxon>environmental samples</taxon>
    </lineage>
</organism>
<evidence type="ECO:0000256" key="5">
    <source>
        <dbReference type="ARBA" id="ARBA00023163"/>
    </source>
</evidence>
<dbReference type="PANTHER" id="PTHR46577:SF1">
    <property type="entry name" value="HTH-TYPE TRANSCRIPTIONAL REGULATORY PROTEIN GABR"/>
    <property type="match status" value="1"/>
</dbReference>
<feature type="domain" description="HTH gntR-type" evidence="6">
    <location>
        <begin position="11"/>
        <end position="79"/>
    </location>
</feature>
<dbReference type="CDD" id="cd07377">
    <property type="entry name" value="WHTH_GntR"/>
    <property type="match status" value="1"/>
</dbReference>
<dbReference type="EMBL" id="FLUQ01000001">
    <property type="protein sequence ID" value="SBV91140.1"/>
    <property type="molecule type" value="Genomic_DNA"/>
</dbReference>
<dbReference type="InterPro" id="IPR051446">
    <property type="entry name" value="HTH_trans_reg/aminotransferase"/>
</dbReference>
<dbReference type="AlphaFoldDB" id="A0A212IVC3"/>
<comment type="similarity">
    <text evidence="1">In the C-terminal section; belongs to the class-I pyridoxal-phosphate-dependent aminotransferase family.</text>
</comment>
<dbReference type="InterPro" id="IPR015424">
    <property type="entry name" value="PyrdxlP-dep_Trfase"/>
</dbReference>
<dbReference type="Gene3D" id="3.40.640.10">
    <property type="entry name" value="Type I PLP-dependent aspartate aminotransferase-like (Major domain)"/>
    <property type="match status" value="1"/>
</dbReference>
<proteinExistence type="inferred from homology"/>
<evidence type="ECO:0000256" key="1">
    <source>
        <dbReference type="ARBA" id="ARBA00005384"/>
    </source>
</evidence>
<evidence type="ECO:0000259" key="6">
    <source>
        <dbReference type="PROSITE" id="PS50949"/>
    </source>
</evidence>
<evidence type="ECO:0000256" key="2">
    <source>
        <dbReference type="ARBA" id="ARBA00022898"/>
    </source>
</evidence>
<reference evidence="7" key="1">
    <citation type="submission" date="2016-04" db="EMBL/GenBank/DDBJ databases">
        <authorList>
            <person name="Evans L.H."/>
            <person name="Alamgir A."/>
            <person name="Owens N."/>
            <person name="Weber N.D."/>
            <person name="Virtaneva K."/>
            <person name="Barbian K."/>
            <person name="Babar A."/>
            <person name="Rosenke K."/>
        </authorList>
    </citation>
    <scope>NUCLEOTIDE SEQUENCE</scope>
    <source>
        <strain evidence="7">86</strain>
    </source>
</reference>
<dbReference type="PANTHER" id="PTHR46577">
    <property type="entry name" value="HTH-TYPE TRANSCRIPTIONAL REGULATORY PROTEIN GABR"/>
    <property type="match status" value="1"/>
</dbReference>
<dbReference type="SUPFAM" id="SSF53383">
    <property type="entry name" value="PLP-dependent transferases"/>
    <property type="match status" value="1"/>
</dbReference>
<keyword evidence="4" id="KW-0238">DNA-binding</keyword>
<sequence length="457" mass="49815">MWDIADSPAQRPLYIALVESLEKAIENGDVLPGDRLPTHRDLAKKIGVTVTTITRAYAEAEKRCLVTAVVGKGTFVAGGAPVPPAPGGNAGDLPIEMGVASPMYREEPDITPVVERVMKKNDMTTLTRFHSPQGLPEHREVGAGWIGRAGIKASADTVLISAGPQHSMTSVFHAVFEAGDRIAVEQLTSPVFKSYARRTGLILEGIPLDGEGMIPEKLEEACKSGVIRGLYTSGSLQLPGHEEASAKRRHALARIIKQYDLVLVEDDSFNFLDTRKNRTLSSLAPHNSIYIASVSAAFYAGLRIAFIHAPSRYYSRISQGIADTIWMVSPLCAAIACECIASGLGDRIIRNKSRELTKRTHVFKQKLQEYETTCATNSMFAWLKLPEYWTGSGFEHAAEKSGVRVFAAEKFAVGPIVPPNSVRLVMTGPPDFPTFKKAIDILVTVLKRESGYVNLLL</sequence>